<keyword evidence="2" id="KW-1185">Reference proteome</keyword>
<protein>
    <submittedName>
        <fullName evidence="1">Uncharacterized protein</fullName>
    </submittedName>
</protein>
<evidence type="ECO:0000313" key="2">
    <source>
        <dbReference type="Proteomes" id="UP000820669"/>
    </source>
</evidence>
<proteinExistence type="predicted"/>
<comment type="caution">
    <text evidence="1">The sequence shown here is derived from an EMBL/GenBank/DDBJ whole genome shotgun (WGS) entry which is preliminary data.</text>
</comment>
<gene>
    <name evidence="1" type="ORF">HF526_32615</name>
</gene>
<name>A0ABX1SN79_9PSEU</name>
<sequence>MPASAYIDIAKQSPCPFCARPRTAADIRGLGWSSRHTPDGRVSWICGPCTRSHLELIETLLPLPAAAPAVVQAAAVRAAAGPNASAA</sequence>
<dbReference type="Proteomes" id="UP000820669">
    <property type="component" value="Unassembled WGS sequence"/>
</dbReference>
<dbReference type="EMBL" id="JAAXLA010000114">
    <property type="protein sequence ID" value="NMI02004.1"/>
    <property type="molecule type" value="Genomic_DNA"/>
</dbReference>
<accession>A0ABX1SN79</accession>
<evidence type="ECO:0000313" key="1">
    <source>
        <dbReference type="EMBL" id="NMI02004.1"/>
    </source>
</evidence>
<organism evidence="1 2">
    <name type="scientific">Pseudonocardia acidicola</name>
    <dbReference type="NCBI Taxonomy" id="2724939"/>
    <lineage>
        <taxon>Bacteria</taxon>
        <taxon>Bacillati</taxon>
        <taxon>Actinomycetota</taxon>
        <taxon>Actinomycetes</taxon>
        <taxon>Pseudonocardiales</taxon>
        <taxon>Pseudonocardiaceae</taxon>
        <taxon>Pseudonocardia</taxon>
    </lineage>
</organism>
<reference evidence="1 2" key="1">
    <citation type="submission" date="2020-04" db="EMBL/GenBank/DDBJ databases">
        <authorList>
            <person name="Klaysubun C."/>
            <person name="Duangmal K."/>
            <person name="Lipun K."/>
        </authorList>
    </citation>
    <scope>NUCLEOTIDE SEQUENCE [LARGE SCALE GENOMIC DNA]</scope>
    <source>
        <strain evidence="1 2">K10HN5</strain>
    </source>
</reference>
<dbReference type="RefSeq" id="WP_169385511.1">
    <property type="nucleotide sequence ID" value="NZ_JAAXLA010000114.1"/>
</dbReference>